<feature type="transmembrane region" description="Helical" evidence="5">
    <location>
        <begin position="432"/>
        <end position="451"/>
    </location>
</feature>
<organism evidence="7 8">
    <name type="scientific">Micromonospora thermarum</name>
    <dbReference type="NCBI Taxonomy" id="2720024"/>
    <lineage>
        <taxon>Bacteria</taxon>
        <taxon>Bacillati</taxon>
        <taxon>Actinomycetota</taxon>
        <taxon>Actinomycetes</taxon>
        <taxon>Micromonosporales</taxon>
        <taxon>Micromonosporaceae</taxon>
        <taxon>Micromonospora</taxon>
    </lineage>
</organism>
<dbReference type="EMBL" id="JAATEO010000005">
    <property type="protein sequence ID" value="NJP31685.1"/>
    <property type="molecule type" value="Genomic_DNA"/>
</dbReference>
<feature type="transmembrane region" description="Helical" evidence="5">
    <location>
        <begin position="150"/>
        <end position="169"/>
    </location>
</feature>
<dbReference type="PANTHER" id="PTHR23534:SF1">
    <property type="entry name" value="MAJOR FACILITATOR SUPERFAMILY PROTEIN"/>
    <property type="match status" value="1"/>
</dbReference>
<keyword evidence="2 5" id="KW-0812">Transmembrane</keyword>
<feature type="transmembrane region" description="Helical" evidence="5">
    <location>
        <begin position="87"/>
        <end position="105"/>
    </location>
</feature>
<dbReference type="PANTHER" id="PTHR23534">
    <property type="entry name" value="MFS PERMEASE"/>
    <property type="match status" value="1"/>
</dbReference>
<evidence type="ECO:0000256" key="2">
    <source>
        <dbReference type="ARBA" id="ARBA00022692"/>
    </source>
</evidence>
<feature type="transmembrane region" description="Helical" evidence="5">
    <location>
        <begin position="314"/>
        <end position="337"/>
    </location>
</feature>
<comment type="subcellular location">
    <subcellularLocation>
        <location evidence="1">Cell membrane</location>
        <topology evidence="1">Multi-pass membrane protein</topology>
    </subcellularLocation>
</comment>
<name>A0ABX0Z6W6_9ACTN</name>
<dbReference type="PROSITE" id="PS50850">
    <property type="entry name" value="MFS"/>
    <property type="match status" value="1"/>
</dbReference>
<dbReference type="RefSeq" id="WP_168000094.1">
    <property type="nucleotide sequence ID" value="NZ_JAATEO010000005.1"/>
</dbReference>
<feature type="transmembrane region" description="Helical" evidence="5">
    <location>
        <begin position="55"/>
        <end position="75"/>
    </location>
</feature>
<keyword evidence="4 5" id="KW-0472">Membrane</keyword>
<evidence type="ECO:0000256" key="1">
    <source>
        <dbReference type="ARBA" id="ARBA00004651"/>
    </source>
</evidence>
<proteinExistence type="predicted"/>
<feature type="transmembrane region" description="Helical" evidence="5">
    <location>
        <begin position="181"/>
        <end position="203"/>
    </location>
</feature>
<reference evidence="7 8" key="1">
    <citation type="submission" date="2020-03" db="EMBL/GenBank/DDBJ databases">
        <title>WGS of actinomycetes isolated from Thailand.</title>
        <authorList>
            <person name="Thawai C."/>
        </authorList>
    </citation>
    <scope>NUCLEOTIDE SEQUENCE [LARGE SCALE GENOMIC DNA]</scope>
    <source>
        <strain evidence="7 8">HSS6-12</strain>
    </source>
</reference>
<dbReference type="Gene3D" id="1.20.1250.20">
    <property type="entry name" value="MFS general substrate transporter like domains"/>
    <property type="match status" value="1"/>
</dbReference>
<evidence type="ECO:0000259" key="6">
    <source>
        <dbReference type="PROSITE" id="PS50850"/>
    </source>
</evidence>
<evidence type="ECO:0000313" key="7">
    <source>
        <dbReference type="EMBL" id="NJP31685.1"/>
    </source>
</evidence>
<dbReference type="InterPro" id="IPR020846">
    <property type="entry name" value="MFS_dom"/>
</dbReference>
<comment type="caution">
    <text evidence="7">The sequence shown here is derived from an EMBL/GenBank/DDBJ whole genome shotgun (WGS) entry which is preliminary data.</text>
</comment>
<dbReference type="Pfam" id="PF07690">
    <property type="entry name" value="MFS_1"/>
    <property type="match status" value="2"/>
</dbReference>
<feature type="transmembrane region" description="Helical" evidence="5">
    <location>
        <begin position="404"/>
        <end position="426"/>
    </location>
</feature>
<keyword evidence="8" id="KW-1185">Reference proteome</keyword>
<dbReference type="SUPFAM" id="SSF103473">
    <property type="entry name" value="MFS general substrate transporter"/>
    <property type="match status" value="1"/>
</dbReference>
<dbReference type="InterPro" id="IPR011701">
    <property type="entry name" value="MFS"/>
</dbReference>
<protein>
    <submittedName>
        <fullName evidence="7">MFS transporter</fullName>
    </submittedName>
</protein>
<keyword evidence="3 5" id="KW-1133">Transmembrane helix</keyword>
<dbReference type="InterPro" id="IPR036259">
    <property type="entry name" value="MFS_trans_sf"/>
</dbReference>
<feature type="domain" description="Major facilitator superfamily (MFS) profile" evidence="6">
    <location>
        <begin position="22"/>
        <end position="457"/>
    </location>
</feature>
<feature type="transmembrane region" description="Helical" evidence="5">
    <location>
        <begin position="279"/>
        <end position="302"/>
    </location>
</feature>
<evidence type="ECO:0000256" key="5">
    <source>
        <dbReference type="SAM" id="Phobius"/>
    </source>
</evidence>
<accession>A0ABX0Z6W6</accession>
<feature type="transmembrane region" description="Helical" evidence="5">
    <location>
        <begin position="25"/>
        <end position="49"/>
    </location>
</feature>
<gene>
    <name evidence="7" type="ORF">HCJ94_06685</name>
</gene>
<evidence type="ECO:0000256" key="3">
    <source>
        <dbReference type="ARBA" id="ARBA00022989"/>
    </source>
</evidence>
<evidence type="ECO:0000256" key="4">
    <source>
        <dbReference type="ARBA" id="ARBA00023136"/>
    </source>
</evidence>
<dbReference type="Proteomes" id="UP000783871">
    <property type="component" value="Unassembled WGS sequence"/>
</dbReference>
<feature type="transmembrane region" description="Helical" evidence="5">
    <location>
        <begin position="111"/>
        <end position="129"/>
    </location>
</feature>
<feature type="transmembrane region" description="Helical" evidence="5">
    <location>
        <begin position="344"/>
        <end position="364"/>
    </location>
</feature>
<sequence length="463" mass="45955">MATDLTAPAPARPDVAPIQRRTLRLLFGTQVIGGIGVTIGIAVGALLAARVAGTAVAGLAQSAAVVGGALLAVPVTRIMNGHGRRPGLVVAYLVGAVGAVLVVVATVTRSVPLLFLGMLLFGGGTAANLQARYTAVDLADPARRGRQLSIIVWATTIGAVAAPNFAALADEVTSGWGLPPLAGPFAFSAAAFVLAAGVLLALLRPDPLLTARRLAAADAPAAPPPDTVEVEAPAALPPAAADAPVAPPAAATVATPAARRGAGMRAAWQVVRGLPAARLGIAAVAVGHVVMVAVMSMTPVRLGESHGDADVLRVVGIVLSLHIAGMYALSPLVGWLTDRLGRRAVILGGVGLLLAACAVAGTAGHHTPRLSVGLVLLGLGWSGTMVAGSTLLSESVPAAVRPSVQGFSDLIMGLSGAGAAAVSGFVMRAAGYPVLTLLAAITVVPLVALALRPVSVGAPDKED</sequence>
<evidence type="ECO:0000313" key="8">
    <source>
        <dbReference type="Proteomes" id="UP000783871"/>
    </source>
</evidence>